<evidence type="ECO:0000256" key="12">
    <source>
        <dbReference type="HAMAP-Rule" id="MF_01576"/>
    </source>
</evidence>
<gene>
    <name evidence="12" type="primary">folD</name>
    <name evidence="15" type="ORF">COV49_04575</name>
</gene>
<keyword evidence="11 12" id="KW-0511">Multifunctional enzyme</keyword>
<dbReference type="GO" id="GO:0004477">
    <property type="term" value="F:methenyltetrahydrofolate cyclohydrolase activity"/>
    <property type="evidence" value="ECO:0007669"/>
    <property type="project" value="UniProtKB-UniRule"/>
</dbReference>
<name>A0A2M6K7V2_9BACT</name>
<evidence type="ECO:0000256" key="4">
    <source>
        <dbReference type="ARBA" id="ARBA00022605"/>
    </source>
</evidence>
<comment type="caution">
    <text evidence="15">The sequence shown here is derived from an EMBL/GenBank/DDBJ whole genome shotgun (WGS) entry which is preliminary data.</text>
</comment>
<evidence type="ECO:0000256" key="5">
    <source>
        <dbReference type="ARBA" id="ARBA00022755"/>
    </source>
</evidence>
<keyword evidence="6 12" id="KW-0378">Hydrolase</keyword>
<dbReference type="UniPathway" id="UPA00193"/>
<keyword evidence="8 12" id="KW-0560">Oxidoreductase</keyword>
<dbReference type="InterPro" id="IPR020867">
    <property type="entry name" value="THF_DH/CycHdrlase_CS"/>
</dbReference>
<dbReference type="FunFam" id="3.40.50.10860:FF:000005">
    <property type="entry name" value="C-1-tetrahydrofolate synthase, cytoplasmic, putative"/>
    <property type="match status" value="1"/>
</dbReference>
<dbReference type="InterPro" id="IPR000672">
    <property type="entry name" value="THF_DH/CycHdrlase"/>
</dbReference>
<evidence type="ECO:0000256" key="10">
    <source>
        <dbReference type="ARBA" id="ARBA00023167"/>
    </source>
</evidence>
<dbReference type="EC" id="3.5.4.9" evidence="12"/>
<evidence type="ECO:0000256" key="7">
    <source>
        <dbReference type="ARBA" id="ARBA00022857"/>
    </source>
</evidence>
<comment type="similarity">
    <text evidence="12">Belongs to the tetrahydrofolate dehydrogenase/cyclohydrolase family.</text>
</comment>
<dbReference type="SUPFAM" id="SSF51735">
    <property type="entry name" value="NAD(P)-binding Rossmann-fold domains"/>
    <property type="match status" value="1"/>
</dbReference>
<dbReference type="PRINTS" id="PR00085">
    <property type="entry name" value="THFDHDRGNASE"/>
</dbReference>
<evidence type="ECO:0000313" key="16">
    <source>
        <dbReference type="Proteomes" id="UP000230869"/>
    </source>
</evidence>
<organism evidence="15 16">
    <name type="scientific">Candidatus Falkowbacteria bacterium CG11_big_fil_rev_8_21_14_0_20_39_10</name>
    <dbReference type="NCBI Taxonomy" id="1974570"/>
    <lineage>
        <taxon>Bacteria</taxon>
        <taxon>Candidatus Falkowiibacteriota</taxon>
    </lineage>
</organism>
<dbReference type="GO" id="GO:0004488">
    <property type="term" value="F:methylenetetrahydrofolate dehydrogenase (NADP+) activity"/>
    <property type="evidence" value="ECO:0007669"/>
    <property type="project" value="UniProtKB-UniRule"/>
</dbReference>
<dbReference type="GO" id="GO:0009086">
    <property type="term" value="P:methionine biosynthetic process"/>
    <property type="evidence" value="ECO:0007669"/>
    <property type="project" value="UniProtKB-KW"/>
</dbReference>
<dbReference type="Proteomes" id="UP000230869">
    <property type="component" value="Unassembled WGS sequence"/>
</dbReference>
<accession>A0A2M6K7V2</accession>
<dbReference type="GO" id="GO:0005829">
    <property type="term" value="C:cytosol"/>
    <property type="evidence" value="ECO:0007669"/>
    <property type="project" value="TreeGrafter"/>
</dbReference>
<evidence type="ECO:0000259" key="13">
    <source>
        <dbReference type="Pfam" id="PF00763"/>
    </source>
</evidence>
<dbReference type="Gene3D" id="3.40.50.720">
    <property type="entry name" value="NAD(P)-binding Rossmann-like Domain"/>
    <property type="match status" value="1"/>
</dbReference>
<reference evidence="15 16" key="1">
    <citation type="submission" date="2017-09" db="EMBL/GenBank/DDBJ databases">
        <title>Depth-based differentiation of microbial function through sediment-hosted aquifers and enrichment of novel symbionts in the deep terrestrial subsurface.</title>
        <authorList>
            <person name="Probst A.J."/>
            <person name="Ladd B."/>
            <person name="Jarett J.K."/>
            <person name="Geller-Mcgrath D.E."/>
            <person name="Sieber C.M."/>
            <person name="Emerson J.B."/>
            <person name="Anantharaman K."/>
            <person name="Thomas B.C."/>
            <person name="Malmstrom R."/>
            <person name="Stieglmeier M."/>
            <person name="Klingl A."/>
            <person name="Woyke T."/>
            <person name="Ryan C.M."/>
            <person name="Banfield J.F."/>
        </authorList>
    </citation>
    <scope>NUCLEOTIDE SEQUENCE [LARGE SCALE GENOMIC DNA]</scope>
    <source>
        <strain evidence="15">CG11_big_fil_rev_8_21_14_0_20_39_10</strain>
    </source>
</reference>
<comment type="catalytic activity">
    <reaction evidence="12">
        <text>(6R)-5,10-methylene-5,6,7,8-tetrahydrofolate + NADP(+) = (6R)-5,10-methenyltetrahydrofolate + NADPH</text>
        <dbReference type="Rhea" id="RHEA:22812"/>
        <dbReference type="ChEBI" id="CHEBI:15636"/>
        <dbReference type="ChEBI" id="CHEBI:57455"/>
        <dbReference type="ChEBI" id="CHEBI:57783"/>
        <dbReference type="ChEBI" id="CHEBI:58349"/>
        <dbReference type="EC" id="1.5.1.5"/>
    </reaction>
</comment>
<comment type="function">
    <text evidence="12">Catalyzes the oxidation of 5,10-methylenetetrahydrofolate to 5,10-methenyltetrahydrofolate and then the hydrolysis of 5,10-methenyltetrahydrofolate to 10-formyltetrahydrofolate.</text>
</comment>
<dbReference type="AlphaFoldDB" id="A0A2M6K7V2"/>
<dbReference type="NCBIfam" id="NF010783">
    <property type="entry name" value="PRK14186.1"/>
    <property type="match status" value="1"/>
</dbReference>
<dbReference type="EMBL" id="PCWW01000075">
    <property type="protein sequence ID" value="PIR12691.1"/>
    <property type="molecule type" value="Genomic_DNA"/>
</dbReference>
<evidence type="ECO:0000256" key="6">
    <source>
        <dbReference type="ARBA" id="ARBA00022801"/>
    </source>
</evidence>
<comment type="pathway">
    <text evidence="1 12">One-carbon metabolism; tetrahydrofolate interconversion.</text>
</comment>
<keyword evidence="10 12" id="KW-0486">Methionine biosynthesis</keyword>
<keyword evidence="3 12" id="KW-0554">One-carbon metabolism</keyword>
<dbReference type="CDD" id="cd01080">
    <property type="entry name" value="NAD_bind_m-THF_DH_Cyclohyd"/>
    <property type="match status" value="1"/>
</dbReference>
<sequence>MVKVLDGKKLSQKIKNDLKREIKNLSLKPGLAIVLVGQNPASKIYVKQKSKIGAEIGIKTTIHKLPSSVAEKKLLELINKLNKNKNVHGIIVQLPLPKRINPAKVIKTIDPKKDVDGFHPLNAGNLFLGQKSFVPATPAGIMELLNSYKIKIAGRHSVVVGRSNIVGKPIALLLLEKNATVTICHSQTKNLSQITHQADILISAVGQPNLIKKNMIKKGVVIIDVGINRLGNKKIVGDVDFKNCKSMARAITPVPNGVGPMTIAMLMKNCVEAAKNLK</sequence>
<evidence type="ECO:0000259" key="14">
    <source>
        <dbReference type="Pfam" id="PF02882"/>
    </source>
</evidence>
<dbReference type="GO" id="GO:0006164">
    <property type="term" value="P:purine nucleotide biosynthetic process"/>
    <property type="evidence" value="ECO:0007669"/>
    <property type="project" value="UniProtKB-KW"/>
</dbReference>
<evidence type="ECO:0000256" key="8">
    <source>
        <dbReference type="ARBA" id="ARBA00023002"/>
    </source>
</evidence>
<feature type="binding site" evidence="12">
    <location>
        <begin position="161"/>
        <end position="163"/>
    </location>
    <ligand>
        <name>NADP(+)</name>
        <dbReference type="ChEBI" id="CHEBI:58349"/>
    </ligand>
</feature>
<dbReference type="SUPFAM" id="SSF53223">
    <property type="entry name" value="Aminoacid dehydrogenase-like, N-terminal domain"/>
    <property type="match status" value="1"/>
</dbReference>
<keyword evidence="5 12" id="KW-0658">Purine biosynthesis</keyword>
<evidence type="ECO:0000256" key="9">
    <source>
        <dbReference type="ARBA" id="ARBA00023102"/>
    </source>
</evidence>
<dbReference type="PANTHER" id="PTHR48099">
    <property type="entry name" value="C-1-TETRAHYDROFOLATE SYNTHASE, CYTOPLASMIC-RELATED"/>
    <property type="match status" value="1"/>
</dbReference>
<evidence type="ECO:0000256" key="11">
    <source>
        <dbReference type="ARBA" id="ARBA00023268"/>
    </source>
</evidence>
<dbReference type="InterPro" id="IPR046346">
    <property type="entry name" value="Aminoacid_DH-like_N_sf"/>
</dbReference>
<keyword evidence="7 12" id="KW-0521">NADP</keyword>
<proteinExistence type="inferred from homology"/>
<dbReference type="InterPro" id="IPR020631">
    <property type="entry name" value="THF_DH/CycHdrlase_NAD-bd_dom"/>
</dbReference>
<feature type="binding site" evidence="12">
    <location>
        <position position="227"/>
    </location>
    <ligand>
        <name>NADP(+)</name>
        <dbReference type="ChEBI" id="CHEBI:58349"/>
    </ligand>
</feature>
<protein>
    <recommendedName>
        <fullName evidence="12">Bifunctional protein FolD</fullName>
    </recommendedName>
    <domain>
        <recommendedName>
            <fullName evidence="12">Methylenetetrahydrofolate dehydrogenase</fullName>
            <ecNumber evidence="12">1.5.1.5</ecNumber>
        </recommendedName>
    </domain>
    <domain>
        <recommendedName>
            <fullName evidence="12">Methenyltetrahydrofolate cyclohydrolase</fullName>
            <ecNumber evidence="12">3.5.4.9</ecNumber>
        </recommendedName>
    </domain>
</protein>
<dbReference type="EC" id="1.5.1.5" evidence="12"/>
<dbReference type="GO" id="GO:0035999">
    <property type="term" value="P:tetrahydrofolate interconversion"/>
    <property type="evidence" value="ECO:0007669"/>
    <property type="project" value="UniProtKB-UniRule"/>
</dbReference>
<dbReference type="Pfam" id="PF02882">
    <property type="entry name" value="THF_DHG_CYH_C"/>
    <property type="match status" value="1"/>
</dbReference>
<dbReference type="PANTHER" id="PTHR48099:SF5">
    <property type="entry name" value="C-1-TETRAHYDROFOLATE SYNTHASE, CYTOPLASMIC"/>
    <property type="match status" value="1"/>
</dbReference>
<comment type="caution">
    <text evidence="12">Lacks conserved residue(s) required for the propagation of feature annotation.</text>
</comment>
<keyword evidence="4 12" id="KW-0028">Amino-acid biosynthesis</keyword>
<evidence type="ECO:0000256" key="1">
    <source>
        <dbReference type="ARBA" id="ARBA00004777"/>
    </source>
</evidence>
<evidence type="ECO:0000256" key="2">
    <source>
        <dbReference type="ARBA" id="ARBA00011738"/>
    </source>
</evidence>
<dbReference type="GO" id="GO:0000105">
    <property type="term" value="P:L-histidine biosynthetic process"/>
    <property type="evidence" value="ECO:0007669"/>
    <property type="project" value="UniProtKB-KW"/>
</dbReference>
<dbReference type="HAMAP" id="MF_01576">
    <property type="entry name" value="THF_DHG_CYH"/>
    <property type="match status" value="1"/>
</dbReference>
<comment type="catalytic activity">
    <reaction evidence="12">
        <text>(6R)-5,10-methenyltetrahydrofolate + H2O = (6R)-10-formyltetrahydrofolate + H(+)</text>
        <dbReference type="Rhea" id="RHEA:23700"/>
        <dbReference type="ChEBI" id="CHEBI:15377"/>
        <dbReference type="ChEBI" id="CHEBI:15378"/>
        <dbReference type="ChEBI" id="CHEBI:57455"/>
        <dbReference type="ChEBI" id="CHEBI:195366"/>
        <dbReference type="EC" id="3.5.4.9"/>
    </reaction>
</comment>
<dbReference type="Gene3D" id="3.40.50.10860">
    <property type="entry name" value="Leucine Dehydrogenase, chain A, domain 1"/>
    <property type="match status" value="1"/>
</dbReference>
<comment type="subunit">
    <text evidence="2 12">Homodimer.</text>
</comment>
<feature type="domain" description="Tetrahydrofolate dehydrogenase/cyclohydrolase catalytic" evidence="13">
    <location>
        <begin position="5"/>
        <end position="116"/>
    </location>
</feature>
<dbReference type="InterPro" id="IPR036291">
    <property type="entry name" value="NAD(P)-bd_dom_sf"/>
</dbReference>
<dbReference type="FunFam" id="3.40.50.720:FF:000094">
    <property type="entry name" value="Bifunctional protein FolD"/>
    <property type="match status" value="1"/>
</dbReference>
<evidence type="ECO:0000313" key="15">
    <source>
        <dbReference type="EMBL" id="PIR12691.1"/>
    </source>
</evidence>
<feature type="domain" description="Tetrahydrofolate dehydrogenase/cyclohydrolase NAD(P)-binding" evidence="14">
    <location>
        <begin position="135"/>
        <end position="276"/>
    </location>
</feature>
<dbReference type="PROSITE" id="PS00766">
    <property type="entry name" value="THF_DHG_CYH_1"/>
    <property type="match status" value="1"/>
</dbReference>
<dbReference type="InterPro" id="IPR020630">
    <property type="entry name" value="THF_DH/CycHdrlase_cat_dom"/>
</dbReference>
<dbReference type="Pfam" id="PF00763">
    <property type="entry name" value="THF_DHG_CYH"/>
    <property type="match status" value="1"/>
</dbReference>
<keyword evidence="9 12" id="KW-0368">Histidine biosynthesis</keyword>
<evidence type="ECO:0000256" key="3">
    <source>
        <dbReference type="ARBA" id="ARBA00022563"/>
    </source>
</evidence>